<keyword evidence="3" id="KW-0804">Transcription</keyword>
<gene>
    <name evidence="5" type="ORF">Atai01_49400</name>
</gene>
<feature type="domain" description="HTH araC/xylS-type" evidence="4">
    <location>
        <begin position="6"/>
        <end position="104"/>
    </location>
</feature>
<dbReference type="InterPro" id="IPR050204">
    <property type="entry name" value="AraC_XylS_family_regulators"/>
</dbReference>
<accession>A0A9W6R2I1</accession>
<dbReference type="SMART" id="SM00342">
    <property type="entry name" value="HTH_ARAC"/>
    <property type="match status" value="1"/>
</dbReference>
<dbReference type="SUPFAM" id="SSF46689">
    <property type="entry name" value="Homeodomain-like"/>
    <property type="match status" value="2"/>
</dbReference>
<evidence type="ECO:0000259" key="4">
    <source>
        <dbReference type="PROSITE" id="PS01124"/>
    </source>
</evidence>
<sequence>MRNTVVEAARFLASRADEPIVLGDVADHVGYSPFHLARAFERHLGMPPGHFLAAHRFQRAKRLLLASDLRIIDVCHEVGFTSVGTFTTRFTAAVGRSPLEFRRLPTLLADAPPEPVLVPGGAPRGGTVSGSVRLSPAALAALGSFPAVYVGLFPRQSARGIPVSGALLGDTGDFVLTGIPPGTYWVLAAALPALADAEAQLVPGQTVSGAAAEPMHVSAVSLRHHREILLDARPDWAPPVVVALPPLASPATEPLVATAGP</sequence>
<dbReference type="RefSeq" id="WP_052371613.1">
    <property type="nucleotide sequence ID" value="NZ_BSTI01000011.1"/>
</dbReference>
<dbReference type="PANTHER" id="PTHR46796">
    <property type="entry name" value="HTH-TYPE TRANSCRIPTIONAL ACTIVATOR RHAS-RELATED"/>
    <property type="match status" value="1"/>
</dbReference>
<dbReference type="Proteomes" id="UP001165136">
    <property type="component" value="Unassembled WGS sequence"/>
</dbReference>
<name>A0A9W6R2I1_9PSEU</name>
<comment type="caution">
    <text evidence="5">The sequence shown here is derived from an EMBL/GenBank/DDBJ whole genome shotgun (WGS) entry which is preliminary data.</text>
</comment>
<dbReference type="Gene3D" id="1.10.10.60">
    <property type="entry name" value="Homeodomain-like"/>
    <property type="match status" value="2"/>
</dbReference>
<organism evidence="5 6">
    <name type="scientific">Amycolatopsis taiwanensis</name>
    <dbReference type="NCBI Taxonomy" id="342230"/>
    <lineage>
        <taxon>Bacteria</taxon>
        <taxon>Bacillati</taxon>
        <taxon>Actinomycetota</taxon>
        <taxon>Actinomycetes</taxon>
        <taxon>Pseudonocardiales</taxon>
        <taxon>Pseudonocardiaceae</taxon>
        <taxon>Amycolatopsis</taxon>
    </lineage>
</organism>
<dbReference type="EMBL" id="BSTI01000011">
    <property type="protein sequence ID" value="GLY68321.1"/>
    <property type="molecule type" value="Genomic_DNA"/>
</dbReference>
<evidence type="ECO:0000256" key="3">
    <source>
        <dbReference type="ARBA" id="ARBA00023163"/>
    </source>
</evidence>
<evidence type="ECO:0000313" key="6">
    <source>
        <dbReference type="Proteomes" id="UP001165136"/>
    </source>
</evidence>
<reference evidence="5" key="1">
    <citation type="submission" date="2023-03" db="EMBL/GenBank/DDBJ databases">
        <title>Amycolatopsis taiwanensis NBRC 103393.</title>
        <authorList>
            <person name="Ichikawa N."/>
            <person name="Sato H."/>
            <person name="Tonouchi N."/>
        </authorList>
    </citation>
    <scope>NUCLEOTIDE SEQUENCE</scope>
    <source>
        <strain evidence="5">NBRC 103393</strain>
    </source>
</reference>
<dbReference type="AlphaFoldDB" id="A0A9W6R2I1"/>
<keyword evidence="6" id="KW-1185">Reference proteome</keyword>
<dbReference type="Pfam" id="PF12833">
    <property type="entry name" value="HTH_18"/>
    <property type="match status" value="1"/>
</dbReference>
<dbReference type="InterPro" id="IPR009057">
    <property type="entry name" value="Homeodomain-like_sf"/>
</dbReference>
<dbReference type="PROSITE" id="PS01124">
    <property type="entry name" value="HTH_ARAC_FAMILY_2"/>
    <property type="match status" value="1"/>
</dbReference>
<proteinExistence type="predicted"/>
<protein>
    <recommendedName>
        <fullName evidence="4">HTH araC/xylS-type domain-containing protein</fullName>
    </recommendedName>
</protein>
<dbReference type="InterPro" id="IPR018060">
    <property type="entry name" value="HTH_AraC"/>
</dbReference>
<keyword evidence="1" id="KW-0805">Transcription regulation</keyword>
<dbReference type="GO" id="GO:0043565">
    <property type="term" value="F:sequence-specific DNA binding"/>
    <property type="evidence" value="ECO:0007669"/>
    <property type="project" value="InterPro"/>
</dbReference>
<evidence type="ECO:0000313" key="5">
    <source>
        <dbReference type="EMBL" id="GLY68321.1"/>
    </source>
</evidence>
<dbReference type="GO" id="GO:0003700">
    <property type="term" value="F:DNA-binding transcription factor activity"/>
    <property type="evidence" value="ECO:0007669"/>
    <property type="project" value="InterPro"/>
</dbReference>
<evidence type="ECO:0000256" key="1">
    <source>
        <dbReference type="ARBA" id="ARBA00023015"/>
    </source>
</evidence>
<keyword evidence="2" id="KW-0238">DNA-binding</keyword>
<evidence type="ECO:0000256" key="2">
    <source>
        <dbReference type="ARBA" id="ARBA00023125"/>
    </source>
</evidence>